<keyword evidence="2" id="KW-0175">Coiled coil</keyword>
<feature type="compositionally biased region" description="Low complexity" evidence="3">
    <location>
        <begin position="188"/>
        <end position="206"/>
    </location>
</feature>
<feature type="compositionally biased region" description="Basic and acidic residues" evidence="3">
    <location>
        <begin position="1005"/>
        <end position="1021"/>
    </location>
</feature>
<dbReference type="Pfam" id="PF25779">
    <property type="entry name" value="Tubulin-bind_CPAP"/>
    <property type="match status" value="1"/>
</dbReference>
<feature type="compositionally biased region" description="Basic and acidic residues" evidence="3">
    <location>
        <begin position="978"/>
        <end position="989"/>
    </location>
</feature>
<feature type="domain" description="Centromere protein J C-terminal" evidence="4">
    <location>
        <begin position="1241"/>
        <end position="1271"/>
    </location>
</feature>
<evidence type="ECO:0000259" key="4">
    <source>
        <dbReference type="Pfam" id="PF07202"/>
    </source>
</evidence>
<dbReference type="Gene3D" id="2.60.450.20">
    <property type="match status" value="1"/>
</dbReference>
<evidence type="ECO:0000313" key="7">
    <source>
        <dbReference type="RefSeq" id="XP_006814364.1"/>
    </source>
</evidence>
<feature type="domain" description="Centromere protein J C-terminal" evidence="4">
    <location>
        <begin position="1203"/>
        <end position="1237"/>
    </location>
</feature>
<feature type="coiled-coil region" evidence="2">
    <location>
        <begin position="153"/>
        <end position="180"/>
    </location>
</feature>
<feature type="compositionally biased region" description="Polar residues" evidence="3">
    <location>
        <begin position="1048"/>
        <end position="1060"/>
    </location>
</feature>
<feature type="compositionally biased region" description="Polar residues" evidence="3">
    <location>
        <begin position="521"/>
        <end position="530"/>
    </location>
</feature>
<sequence>MESEDTGQDNLSRMPVATSCIPSGFITSSSRWTSNSRAGVVLDFNPPTLSTMPTKDLSHVHTNSGQEVNLLPKQVDINSKHEPLSMDVNIETHTDYDASDNFQGALPQFFNKEFQEKIASPKLDTSIDVLEHQASKEQAKLLQRFKQLKQWQQEQQDKLLRQQKDQLEQFKNEQERVKSMIALQRQIQWGGSSSSQSSHKPTQLSSQNPSTIPHILANAASGGAKGLFPPVQDDVLHQYPAQPTFPSSSLPVEDDQEESEFDSASDIQSSTVMEGVEPLPDTASEFSDMPSEDKHTKEQTQVTMAISSDSERNLNKYSSWLEPQTLDNNLELDKGPDFWVDKGPDFWVDEGSDFWVDEGPDFWVDKRPDFWGDKGPDFWVDKGPDFWVDKGPDFWVGKGPDFWVDKGSDFWVDKGPDFWVDKDADFWGDNGSDFWVDKGPDFWKLEVNKEAKDQIEFDELPVSAVSAGGRIKTFEELLEEQLQLESQSKDIKSVDTQSKKPFLRKGQGIGRFGLAGKKSKISSQNLSTAKVQDAVVKQDTAEKKSTAKFDHDLHKKGNGSTDQPTSLPKKMKDSQSTSPKVEQEELKEFELLEQAADDTSFTSNSSMVARMLNKQKKWTPPTIHERDDREDLRKTGNDDRGSSTEEENDYDENDRTLEPENSPSAKQSSSHELSVDFNDDESWGDFSHDLKDSEEEDEEEEDSYHDNGKQEESIIAGSENLVTSTPPLRKLASSAFTKETLKDSGSTPPTSGLMTKLFPQLKPVESKESQHIHQQTQKLQHVNERVYNDGIQSKVLKEKLAELETEIERFRRENANLLKLRDERDKAMKQLQKEMRDFDKLKTEELQQLEEFKDEEMKKLRREKKTFEKYQKAARAVPDKKEREEIETLKKQLLEVQDEMRRKETRWNSSSVRLHTRIENLEKDNHELRDELQILERRRLDSWKRDEEAKSKEKKLHKRSRSREKAPSQDQTKNQETPNHDRLHEHIDEPTSPLRHKMKSPIRQKMGDKPNKNTTKQNEREYEVDDLLPEDTPRKQLLINSLTKQSSEVDGFQGYTSESNPPRRPVHRKRAIKFDSNDSNYELKVSTQTIDNDSDMEEISHPDGKVECRYPNGRRVITFTNGTRKEISPDGLTIIVSFFNGDIKQIMPDQRVIYYYSEAKTTHTTYCDGLEVLQFPNNQIEKHYPDGTKEITFPDHTIKYLFPNGCEESIFPDGTVLRVDKNSEKTMEFPNGQREIHTAQYKKREYPDGTVKTVYPDGRQETRYSNGRIRVKDKDGRIIVDRLC</sequence>
<keyword evidence="6" id="KW-1185">Reference proteome</keyword>
<feature type="compositionally biased region" description="Basic and acidic residues" evidence="3">
    <location>
        <begin position="916"/>
        <end position="951"/>
    </location>
</feature>
<feature type="compositionally biased region" description="Basic and acidic residues" evidence="3">
    <location>
        <begin position="539"/>
        <end position="555"/>
    </location>
</feature>
<accession>A0ABM0M2X3</accession>
<feature type="compositionally biased region" description="Polar residues" evidence="3">
    <location>
        <begin position="597"/>
        <end position="607"/>
    </location>
</feature>
<comment type="similarity">
    <text evidence="1">Belongs to the TCP10 family.</text>
</comment>
<feature type="domain" description="CENPJ tubulin-binding region" evidence="5">
    <location>
        <begin position="467"/>
        <end position="512"/>
    </location>
</feature>
<dbReference type="Pfam" id="PF07202">
    <property type="entry name" value="Tcp10_C"/>
    <property type="match status" value="4"/>
</dbReference>
<evidence type="ECO:0000259" key="5">
    <source>
        <dbReference type="Pfam" id="PF25779"/>
    </source>
</evidence>
<feature type="compositionally biased region" description="Polar residues" evidence="3">
    <location>
        <begin position="968"/>
        <end position="977"/>
    </location>
</feature>
<feature type="compositionally biased region" description="Acidic residues" evidence="3">
    <location>
        <begin position="692"/>
        <end position="703"/>
    </location>
</feature>
<evidence type="ECO:0000313" key="6">
    <source>
        <dbReference type="Proteomes" id="UP000694865"/>
    </source>
</evidence>
<proteinExistence type="inferred from homology"/>
<feature type="region of interest" description="Disordered" evidence="3">
    <location>
        <begin position="188"/>
        <end position="210"/>
    </location>
</feature>
<dbReference type="PANTHER" id="PTHR10331:SF6">
    <property type="entry name" value="SPINDLE ASSEMBLY ABNORMAL 4"/>
    <property type="match status" value="1"/>
</dbReference>
<evidence type="ECO:0000256" key="3">
    <source>
        <dbReference type="SAM" id="MobiDB-lite"/>
    </source>
</evidence>
<dbReference type="InterPro" id="IPR026581">
    <property type="entry name" value="TCP10L/CENPJ"/>
</dbReference>
<dbReference type="RefSeq" id="XP_006814364.1">
    <property type="nucleotide sequence ID" value="XM_006814301.1"/>
</dbReference>
<feature type="compositionally biased region" description="Basic and acidic residues" evidence="3">
    <location>
        <begin position="581"/>
        <end position="590"/>
    </location>
</feature>
<feature type="compositionally biased region" description="Polar residues" evidence="3">
    <location>
        <begin position="743"/>
        <end position="753"/>
    </location>
</feature>
<feature type="compositionally biased region" description="Basic residues" evidence="3">
    <location>
        <begin position="952"/>
        <end position="962"/>
    </location>
</feature>
<dbReference type="GeneID" id="100372964"/>
<feature type="region of interest" description="Disordered" evidence="3">
    <location>
        <begin position="518"/>
        <end position="755"/>
    </location>
</feature>
<feature type="region of interest" description="Disordered" evidence="3">
    <location>
        <begin position="1048"/>
        <end position="1067"/>
    </location>
</feature>
<evidence type="ECO:0000256" key="2">
    <source>
        <dbReference type="SAM" id="Coils"/>
    </source>
</evidence>
<dbReference type="Proteomes" id="UP000694865">
    <property type="component" value="Unplaced"/>
</dbReference>
<name>A0ABM0M2X3_SACKO</name>
<feature type="domain" description="Centromere protein J C-terminal" evidence="4">
    <location>
        <begin position="1097"/>
        <end position="1127"/>
    </location>
</feature>
<feature type="compositionally biased region" description="Acidic residues" evidence="3">
    <location>
        <begin position="252"/>
        <end position="263"/>
    </location>
</feature>
<gene>
    <name evidence="7" type="primary">LOC100372964</name>
</gene>
<organism evidence="6 7">
    <name type="scientific">Saccoglossus kowalevskii</name>
    <name type="common">Acorn worm</name>
    <dbReference type="NCBI Taxonomy" id="10224"/>
    <lineage>
        <taxon>Eukaryota</taxon>
        <taxon>Metazoa</taxon>
        <taxon>Hemichordata</taxon>
        <taxon>Enteropneusta</taxon>
        <taxon>Harrimaniidae</taxon>
        <taxon>Saccoglossus</taxon>
    </lineage>
</organism>
<dbReference type="InterPro" id="IPR009852">
    <property type="entry name" value="CENPJ_C_dom"/>
</dbReference>
<protein>
    <submittedName>
        <fullName evidence="7">Centromere protein J-like</fullName>
    </submittedName>
</protein>
<feature type="region of interest" description="Disordered" evidence="3">
    <location>
        <begin position="899"/>
        <end position="1029"/>
    </location>
</feature>
<feature type="region of interest" description="Disordered" evidence="3">
    <location>
        <begin position="238"/>
        <end position="272"/>
    </location>
</feature>
<feature type="compositionally biased region" description="Basic and acidic residues" evidence="3">
    <location>
        <begin position="623"/>
        <end position="643"/>
    </location>
</feature>
<evidence type="ECO:0000256" key="1">
    <source>
        <dbReference type="ARBA" id="ARBA00005627"/>
    </source>
</evidence>
<feature type="domain" description="Centromere protein J C-terminal" evidence="4">
    <location>
        <begin position="1168"/>
        <end position="1195"/>
    </location>
</feature>
<feature type="compositionally biased region" description="Polar residues" evidence="3">
    <location>
        <begin position="659"/>
        <end position="672"/>
    </location>
</feature>
<reference evidence="7" key="1">
    <citation type="submission" date="2025-08" db="UniProtKB">
        <authorList>
            <consortium name="RefSeq"/>
        </authorList>
    </citation>
    <scope>IDENTIFICATION</scope>
    <source>
        <tissue evidence="7">Testes</tissue>
    </source>
</reference>
<dbReference type="InterPro" id="IPR058029">
    <property type="entry name" value="Tubulin-bd_CENPJ"/>
</dbReference>
<dbReference type="InterPro" id="IPR047002">
    <property type="entry name" value="Tcp10_C_sf"/>
</dbReference>
<dbReference type="PANTHER" id="PTHR10331">
    <property type="entry name" value="T COMPLEX PROTEIN 10"/>
    <property type="match status" value="1"/>
</dbReference>